<dbReference type="RefSeq" id="WP_126701133.1">
    <property type="nucleotide sequence ID" value="NZ_RWKW01000063.1"/>
</dbReference>
<dbReference type="OrthoDB" id="20930at2"/>
<name>A0A3R9YRA7_9HYPH</name>
<gene>
    <name evidence="1" type="ORF">EJC49_16995</name>
</gene>
<dbReference type="EMBL" id="RWKW01000063">
    <property type="protein sequence ID" value="RST85175.1"/>
    <property type="molecule type" value="Genomic_DNA"/>
</dbReference>
<protein>
    <submittedName>
        <fullName evidence="1">Class I SAM-dependent methyltransferase</fullName>
    </submittedName>
</protein>
<dbReference type="AlphaFoldDB" id="A0A3R9YRA7"/>
<proteinExistence type="predicted"/>
<dbReference type="Proteomes" id="UP000278398">
    <property type="component" value="Unassembled WGS sequence"/>
</dbReference>
<dbReference type="GO" id="GO:0032259">
    <property type="term" value="P:methylation"/>
    <property type="evidence" value="ECO:0007669"/>
    <property type="project" value="UniProtKB-KW"/>
</dbReference>
<accession>A0A3R9YRA7</accession>
<organism evidence="1 2">
    <name type="scientific">Aquibium carbonis</name>
    <dbReference type="NCBI Taxonomy" id="2495581"/>
    <lineage>
        <taxon>Bacteria</taxon>
        <taxon>Pseudomonadati</taxon>
        <taxon>Pseudomonadota</taxon>
        <taxon>Alphaproteobacteria</taxon>
        <taxon>Hyphomicrobiales</taxon>
        <taxon>Phyllobacteriaceae</taxon>
        <taxon>Aquibium</taxon>
    </lineage>
</organism>
<evidence type="ECO:0000313" key="1">
    <source>
        <dbReference type="EMBL" id="RST85175.1"/>
    </source>
</evidence>
<dbReference type="Gene3D" id="3.40.50.150">
    <property type="entry name" value="Vaccinia Virus protein VP39"/>
    <property type="match status" value="1"/>
</dbReference>
<dbReference type="SUPFAM" id="SSF53335">
    <property type="entry name" value="S-adenosyl-L-methionine-dependent methyltransferases"/>
    <property type="match status" value="1"/>
</dbReference>
<keyword evidence="2" id="KW-1185">Reference proteome</keyword>
<keyword evidence="1" id="KW-0808">Transferase</keyword>
<evidence type="ECO:0000313" key="2">
    <source>
        <dbReference type="Proteomes" id="UP000278398"/>
    </source>
</evidence>
<dbReference type="GO" id="GO:0008168">
    <property type="term" value="F:methyltransferase activity"/>
    <property type="evidence" value="ECO:0007669"/>
    <property type="project" value="UniProtKB-KW"/>
</dbReference>
<sequence>MEWAARSCGVGVSFGSYRPIGIGAAASVRVHDNVFERIYEENLWNSNESTSGPGSELFYTAGYRQELISFLREEKVTSFFDAPCGDLNWVGEVIDSTGIEYIGGDISPTAVEQAKRRRPELDVRVFDICADQFPKADIWHCRDCLFHLSFADIRRALEHFVESDIEYALITTNKALYLRNLDIETGGCRYLDLERSPVKLPSPVRYLKDFTKGTHFPRYVGVWNRSQIATTLQASYWGSTAARMG</sequence>
<dbReference type="InterPro" id="IPR029063">
    <property type="entry name" value="SAM-dependent_MTases_sf"/>
</dbReference>
<keyword evidence="1" id="KW-0489">Methyltransferase</keyword>
<comment type="caution">
    <text evidence="1">The sequence shown here is derived from an EMBL/GenBank/DDBJ whole genome shotgun (WGS) entry which is preliminary data.</text>
</comment>
<reference evidence="1 2" key="1">
    <citation type="submission" date="2018-12" db="EMBL/GenBank/DDBJ databases">
        <title>Mesorhizobium carbonis sp. nov., isolated from coal mine water.</title>
        <authorList>
            <person name="Xin W."/>
            <person name="Xu Z."/>
            <person name="Xiang F."/>
            <person name="Zhang J."/>
            <person name="Xi L."/>
            <person name="Liu J."/>
        </authorList>
    </citation>
    <scope>NUCLEOTIDE SEQUENCE [LARGE SCALE GENOMIC DNA]</scope>
    <source>
        <strain evidence="1 2">B2.3</strain>
    </source>
</reference>